<dbReference type="SUPFAM" id="SSF52009">
    <property type="entry name" value="Phosphohistidine domain"/>
    <property type="match status" value="1"/>
</dbReference>
<dbReference type="InterPro" id="IPR008279">
    <property type="entry name" value="PEP-util_enz_mobile_dom"/>
</dbReference>
<feature type="domain" description="Pyruvate phosphate dikinase AMP/ATP-binding" evidence="2">
    <location>
        <begin position="17"/>
        <end position="307"/>
    </location>
</feature>
<evidence type="ECO:0000259" key="2">
    <source>
        <dbReference type="Pfam" id="PF01326"/>
    </source>
</evidence>
<dbReference type="InterPro" id="IPR013815">
    <property type="entry name" value="ATP_grasp_subdomain_1"/>
</dbReference>
<dbReference type="RefSeq" id="WP_184094510.1">
    <property type="nucleotide sequence ID" value="NZ_AP023367.1"/>
</dbReference>
<dbReference type="InterPro" id="IPR036637">
    <property type="entry name" value="Phosphohistidine_dom_sf"/>
</dbReference>
<dbReference type="AlphaFoldDB" id="A0A6S6QZP0"/>
<feature type="domain" description="PEP-utilising enzyme mobile" evidence="1">
    <location>
        <begin position="728"/>
        <end position="798"/>
    </location>
</feature>
<evidence type="ECO:0000313" key="4">
    <source>
        <dbReference type="Proteomes" id="UP000515561"/>
    </source>
</evidence>
<dbReference type="EMBL" id="AP023367">
    <property type="protein sequence ID" value="BCJ92752.1"/>
    <property type="molecule type" value="Genomic_DNA"/>
</dbReference>
<dbReference type="Gene3D" id="3.50.30.10">
    <property type="entry name" value="Phosphohistidine domain"/>
    <property type="match status" value="1"/>
</dbReference>
<organism evidence="3 4">
    <name type="scientific">Anaerocolumna cellulosilytica</name>
    <dbReference type="NCBI Taxonomy" id="433286"/>
    <lineage>
        <taxon>Bacteria</taxon>
        <taxon>Bacillati</taxon>
        <taxon>Bacillota</taxon>
        <taxon>Clostridia</taxon>
        <taxon>Lachnospirales</taxon>
        <taxon>Lachnospiraceae</taxon>
        <taxon>Anaerocolumna</taxon>
    </lineage>
</organism>
<dbReference type="Gene3D" id="3.30.470.20">
    <property type="entry name" value="ATP-grasp fold, B domain"/>
    <property type="match status" value="1"/>
</dbReference>
<dbReference type="InterPro" id="IPR051549">
    <property type="entry name" value="PEP_Utilizing_Enz"/>
</dbReference>
<dbReference type="Pfam" id="PF01326">
    <property type="entry name" value="PPDK_N"/>
    <property type="match status" value="1"/>
</dbReference>
<accession>A0A6S6QZP0</accession>
<dbReference type="SUPFAM" id="SSF56059">
    <property type="entry name" value="Glutathione synthetase ATP-binding domain-like"/>
    <property type="match status" value="1"/>
</dbReference>
<dbReference type="Pfam" id="PF00391">
    <property type="entry name" value="PEP-utilizers"/>
    <property type="match status" value="1"/>
</dbReference>
<protein>
    <submittedName>
        <fullName evidence="3">Phosphoenolpyruvate synthase</fullName>
    </submittedName>
</protein>
<dbReference type="PANTHER" id="PTHR43615">
    <property type="entry name" value="PHOSPHOENOLPYRUVATE SYNTHASE-RELATED"/>
    <property type="match status" value="1"/>
</dbReference>
<dbReference type="Gene3D" id="3.30.1490.20">
    <property type="entry name" value="ATP-grasp fold, A domain"/>
    <property type="match status" value="1"/>
</dbReference>
<keyword evidence="3" id="KW-0670">Pyruvate</keyword>
<sequence length="804" mass="90482">MKYIRNFQEVRKEDVSDVGGKGANLGELFHAGLPVPDGFCIMGNAFDEYMHRNDFDTQSLNHSDKLSDSVASGQFWAELEQEITECYTALGQNIRVAVRSSATAEDLPEASFAGQQETYLNVVGKEQLITAIKKCFASLYSVRAVTYRKQANFDTIKVSLAVVIQKMIESEVSGVLFTADPVSQNAEQMMLNASWGLGEAIVSGRVTPDIYIISKAKKCIVDRKLGDKDILICYDTTGVEERKTQAEQRNQFCLTDEQALALFEMGRKVEQHYGSPQDIEWAISKGKLYILQSRPITTLHKTNDIQQKLNASQKAVLNNWIEHCPIPLYPLDVNPCILVEQAKSKVFHDLGISIGGELSMDEKGVLFFTAGTLHISPRIIKIPFILSQFTNYEVNSSNTNCAFSRIKKELHKKSMSDVSHLSVHALLQDLRELMNVSEEIAYIRFRYNIFPSVAISKLLYPALHRVDTSINEYDLLSDLPYKTWKMNVALRQLAGYINNHNELENTIMGLKAADNSTLTDLQNNHPEFSDRLQDFLNEFGWKSSSSYSAFSSVSWFEDMTSLLPLIKVLLQSDKKTTSNNKYQTIHAKIIKSFSAKKASKVIKRIEEIRGYHVNREESLYLIEMCYGLARRIVFELNLRFPELFEQPKDILFLSLEEVYNLSGTIEDYKRKIATRKANRPQNVRLWNSLSLGGKLNDQNTLTGISGNRGLCRGKVKKILTFQEFDKMQPGDILVCRYTDPSWTPLFVLASAVVSDTGGPLSHSAIVAREYNIPAVLGCGNATDALHDGEEILVNGDKGTVQILS</sequence>
<dbReference type="KEGG" id="acel:acsn021_03210"/>
<gene>
    <name evidence="3" type="ORF">acsn021_03210</name>
</gene>
<dbReference type="GO" id="GO:0016301">
    <property type="term" value="F:kinase activity"/>
    <property type="evidence" value="ECO:0007669"/>
    <property type="project" value="InterPro"/>
</dbReference>
<name>A0A6S6QZP0_9FIRM</name>
<proteinExistence type="predicted"/>
<dbReference type="GO" id="GO:0005524">
    <property type="term" value="F:ATP binding"/>
    <property type="evidence" value="ECO:0007669"/>
    <property type="project" value="InterPro"/>
</dbReference>
<keyword evidence="4" id="KW-1185">Reference proteome</keyword>
<evidence type="ECO:0000259" key="1">
    <source>
        <dbReference type="Pfam" id="PF00391"/>
    </source>
</evidence>
<reference evidence="3 4" key="1">
    <citation type="journal article" date="2016" name="Int. J. Syst. Evol. Microbiol.">
        <title>Descriptions of Anaerotaenia torta gen. nov., sp. nov. and Anaerocolumna cellulosilytica gen. nov., sp. nov. isolated from a methanogenic reactor of cattle waste.</title>
        <authorList>
            <person name="Uek A."/>
            <person name="Ohtaki Y."/>
            <person name="Kaku N."/>
            <person name="Ueki K."/>
        </authorList>
    </citation>
    <scope>NUCLEOTIDE SEQUENCE [LARGE SCALE GENOMIC DNA]</scope>
    <source>
        <strain evidence="3 4">SN021</strain>
    </source>
</reference>
<dbReference type="PANTHER" id="PTHR43615:SF1">
    <property type="entry name" value="PPDK_N DOMAIN-CONTAINING PROTEIN"/>
    <property type="match status" value="1"/>
</dbReference>
<evidence type="ECO:0000313" key="3">
    <source>
        <dbReference type="EMBL" id="BCJ92752.1"/>
    </source>
</evidence>
<dbReference type="InterPro" id="IPR002192">
    <property type="entry name" value="PPDK_AMP/ATP-bd"/>
</dbReference>
<dbReference type="Proteomes" id="UP000515561">
    <property type="component" value="Chromosome"/>
</dbReference>